<feature type="compositionally biased region" description="Acidic residues" evidence="5">
    <location>
        <begin position="438"/>
        <end position="447"/>
    </location>
</feature>
<keyword evidence="4" id="KW-0539">Nucleus</keyword>
<dbReference type="Pfam" id="PF09507">
    <property type="entry name" value="CDC27"/>
    <property type="match status" value="1"/>
</dbReference>
<evidence type="ECO:0000313" key="6">
    <source>
        <dbReference type="EMBL" id="OQV19256.1"/>
    </source>
</evidence>
<dbReference type="GO" id="GO:0003887">
    <property type="term" value="F:DNA-directed DNA polymerase activity"/>
    <property type="evidence" value="ECO:0007669"/>
    <property type="project" value="TreeGrafter"/>
</dbReference>
<dbReference type="GO" id="GO:1904161">
    <property type="term" value="P:DNA synthesis involved in UV-damage excision repair"/>
    <property type="evidence" value="ECO:0007669"/>
    <property type="project" value="TreeGrafter"/>
</dbReference>
<dbReference type="InterPro" id="IPR041913">
    <property type="entry name" value="POLD3_sf"/>
</dbReference>
<feature type="region of interest" description="Disordered" evidence="5">
    <location>
        <begin position="375"/>
        <end position="525"/>
    </location>
</feature>
<protein>
    <recommendedName>
        <fullName evidence="2">DNA polymerase delta subunit 3</fullName>
    </recommendedName>
</protein>
<organism evidence="6 7">
    <name type="scientific">Hypsibius exemplaris</name>
    <name type="common">Freshwater tardigrade</name>
    <dbReference type="NCBI Taxonomy" id="2072580"/>
    <lineage>
        <taxon>Eukaryota</taxon>
        <taxon>Metazoa</taxon>
        <taxon>Ecdysozoa</taxon>
        <taxon>Tardigrada</taxon>
        <taxon>Eutardigrada</taxon>
        <taxon>Parachela</taxon>
        <taxon>Hypsibioidea</taxon>
        <taxon>Hypsibiidae</taxon>
        <taxon>Hypsibius</taxon>
    </lineage>
</organism>
<keyword evidence="7" id="KW-1185">Reference proteome</keyword>
<keyword evidence="3" id="KW-0235">DNA replication</keyword>
<evidence type="ECO:0000313" key="7">
    <source>
        <dbReference type="Proteomes" id="UP000192578"/>
    </source>
</evidence>
<evidence type="ECO:0000256" key="1">
    <source>
        <dbReference type="ARBA" id="ARBA00004123"/>
    </source>
</evidence>
<accession>A0A1W0WVN4</accession>
<dbReference type="GO" id="GO:0043625">
    <property type="term" value="C:delta DNA polymerase complex"/>
    <property type="evidence" value="ECO:0007669"/>
    <property type="project" value="InterPro"/>
</dbReference>
<feature type="compositionally biased region" description="Basic and acidic residues" evidence="5">
    <location>
        <begin position="249"/>
        <end position="260"/>
    </location>
</feature>
<feature type="region of interest" description="Disordered" evidence="5">
    <location>
        <begin position="586"/>
        <end position="635"/>
    </location>
</feature>
<evidence type="ECO:0000256" key="5">
    <source>
        <dbReference type="SAM" id="MobiDB-lite"/>
    </source>
</evidence>
<proteinExistence type="predicted"/>
<feature type="region of interest" description="Disordered" evidence="5">
    <location>
        <begin position="249"/>
        <end position="307"/>
    </location>
</feature>
<dbReference type="Gene3D" id="3.90.1030.20">
    <property type="entry name" value="DNA polymerase delta, p66 (Cdc27) subunit, wHTH domain"/>
    <property type="match status" value="1"/>
</dbReference>
<evidence type="ECO:0000256" key="2">
    <source>
        <dbReference type="ARBA" id="ARBA00017589"/>
    </source>
</evidence>
<feature type="compositionally biased region" description="Low complexity" evidence="5">
    <location>
        <begin position="592"/>
        <end position="619"/>
    </location>
</feature>
<dbReference type="Proteomes" id="UP000192578">
    <property type="component" value="Unassembled WGS sequence"/>
</dbReference>
<evidence type="ECO:0000256" key="3">
    <source>
        <dbReference type="ARBA" id="ARBA00022705"/>
    </source>
</evidence>
<dbReference type="OrthoDB" id="514823at2759"/>
<dbReference type="EMBL" id="MTYJ01000041">
    <property type="protein sequence ID" value="OQV19256.1"/>
    <property type="molecule type" value="Genomic_DNA"/>
</dbReference>
<sequence>MSPATAADDDKALLKQLAAMIEDENLIVTYKTLSRRMSLPVNRSKELLALYLATLRAKYPGVVTAVYTLIAPVTAIPGDPLGPEEQIILVRDVNLSEWQARLPTAVKQVYSVQAMVVEDSATLHMADNPVDQEAVRGLLSTTAIQCDYVGPRGKSVVAAKTSSSSSFTAPTISGNGLKKLEADAGHVMAKIGLSVEALQVKAKPATVAPPPAAQPVKKKSAVASWVKSGPAGMDPKRSAAVKNIFSVKKKEAKTAEKPAGNEDGDDDEEDFWPKKAKGSAVKAAVKDSDDDDEMEPSGPTDNVVDEDVEMELPASKNQTMMLADSSVEQQRSPSPEDAPVVIVRRKSIKAVVMDSHEEEEIPVPAKRVVTTTFNALSNVSSDEEEQEKRTKKTAPPPKKTKLTTQPKKSLDSNDDGEEVVLAPSPSTGKPKGKWGFSVEEEDEDEYQVSEPRNVVIFTPKTRASGGTKRGKKFTTTESGEEEESPAVKTRKPRKKAKWNDSDEEGDGGKEEDVVRMRTPSPQPMRQYLAPVAAASATTSGKQRKQVIKTSIDAEGYEVSEKVWVNVDSGDEEEVENAAIDKVADPPKEVKKTSAGAASKPAVAAKTAGKKGSATAAAAGKGKGAQSSIMSFFKKA</sequence>
<reference evidence="7" key="1">
    <citation type="submission" date="2017-01" db="EMBL/GenBank/DDBJ databases">
        <title>Comparative genomics of anhydrobiosis in the tardigrade Hypsibius dujardini.</title>
        <authorList>
            <person name="Yoshida Y."/>
            <person name="Koutsovoulos G."/>
            <person name="Laetsch D."/>
            <person name="Stevens L."/>
            <person name="Kumar S."/>
            <person name="Horikawa D."/>
            <person name="Ishino K."/>
            <person name="Komine S."/>
            <person name="Tomita M."/>
            <person name="Blaxter M."/>
            <person name="Arakawa K."/>
        </authorList>
    </citation>
    <scope>NUCLEOTIDE SEQUENCE [LARGE SCALE GENOMIC DNA]</scope>
    <source>
        <strain evidence="7">Z151</strain>
    </source>
</reference>
<comment type="subcellular location">
    <subcellularLocation>
        <location evidence="1">Nucleus</location>
    </subcellularLocation>
</comment>
<dbReference type="GO" id="GO:0006297">
    <property type="term" value="P:nucleotide-excision repair, DNA gap filling"/>
    <property type="evidence" value="ECO:0007669"/>
    <property type="project" value="TreeGrafter"/>
</dbReference>
<feature type="compositionally biased region" description="Basic and acidic residues" evidence="5">
    <location>
        <begin position="506"/>
        <end position="515"/>
    </location>
</feature>
<name>A0A1W0WVN4_HYPEX</name>
<gene>
    <name evidence="6" type="ORF">BV898_06679</name>
</gene>
<dbReference type="InterPro" id="IPR019038">
    <property type="entry name" value="POLD3"/>
</dbReference>
<dbReference type="AlphaFoldDB" id="A0A1W0WVN4"/>
<dbReference type="PANTHER" id="PTHR17598">
    <property type="entry name" value="DNA POLYMERASE DELTA SUBUNIT 3"/>
    <property type="match status" value="1"/>
</dbReference>
<dbReference type="GO" id="GO:0006271">
    <property type="term" value="P:DNA strand elongation involved in DNA replication"/>
    <property type="evidence" value="ECO:0007669"/>
    <property type="project" value="TreeGrafter"/>
</dbReference>
<evidence type="ECO:0000256" key="4">
    <source>
        <dbReference type="ARBA" id="ARBA00023242"/>
    </source>
</evidence>
<dbReference type="PANTHER" id="PTHR17598:SF13">
    <property type="entry name" value="DNA POLYMERASE DELTA SUBUNIT 3"/>
    <property type="match status" value="1"/>
</dbReference>
<comment type="caution">
    <text evidence="6">The sequence shown here is derived from an EMBL/GenBank/DDBJ whole genome shotgun (WGS) entry which is preliminary data.</text>
</comment>